<protein>
    <submittedName>
        <fullName evidence="1">Uncharacterized protein</fullName>
    </submittedName>
</protein>
<comment type="caution">
    <text evidence="1">The sequence shown here is derived from an EMBL/GenBank/DDBJ whole genome shotgun (WGS) entry which is preliminary data.</text>
</comment>
<evidence type="ECO:0000313" key="1">
    <source>
        <dbReference type="EMBL" id="KPL13504.1"/>
    </source>
</evidence>
<dbReference type="EMBL" id="LJVE01000100">
    <property type="protein sequence ID" value="KPL13504.1"/>
    <property type="molecule type" value="Genomic_DNA"/>
</dbReference>
<dbReference type="AlphaFoldDB" id="A0A0S8JVL1"/>
<name>A0A0S8JVL1_UNCW3</name>
<gene>
    <name evidence="1" type="ORF">AMJ74_05140</name>
</gene>
<dbReference type="Proteomes" id="UP000050975">
    <property type="component" value="Unassembled WGS sequence"/>
</dbReference>
<evidence type="ECO:0000313" key="2">
    <source>
        <dbReference type="Proteomes" id="UP000050975"/>
    </source>
</evidence>
<reference evidence="1 2" key="1">
    <citation type="journal article" date="2015" name="Microbiome">
        <title>Genomic resolution of linkages in carbon, nitrogen, and sulfur cycling among widespread estuary sediment bacteria.</title>
        <authorList>
            <person name="Baker B.J."/>
            <person name="Lazar C.S."/>
            <person name="Teske A.P."/>
            <person name="Dick G.J."/>
        </authorList>
    </citation>
    <scope>NUCLEOTIDE SEQUENCE [LARGE SCALE GENOMIC DNA]</scope>
    <source>
        <strain evidence="1">SM1_77</strain>
    </source>
</reference>
<proteinExistence type="predicted"/>
<accession>A0A0S8JVL1</accession>
<organism evidence="1 2">
    <name type="scientific">candidate division WOR_3 bacterium SM1_77</name>
    <dbReference type="NCBI Taxonomy" id="1703778"/>
    <lineage>
        <taxon>Bacteria</taxon>
        <taxon>Bacteria division WOR-3</taxon>
    </lineage>
</organism>
<sequence length="62" mass="7329">MKIHLSMSMNDQMLIDYVRRMINTGARKVFVPMYLVNNASHEALAEVRRICQFNRVEMEIRG</sequence>